<evidence type="ECO:0000256" key="3">
    <source>
        <dbReference type="ARBA" id="ARBA00022692"/>
    </source>
</evidence>
<dbReference type="Proteomes" id="UP000800981">
    <property type="component" value="Unassembled WGS sequence"/>
</dbReference>
<keyword evidence="8" id="KW-1185">Reference proteome</keyword>
<keyword evidence="3 6" id="KW-0812">Transmembrane</keyword>
<keyword evidence="4 6" id="KW-1133">Transmembrane helix</keyword>
<evidence type="ECO:0000313" key="8">
    <source>
        <dbReference type="Proteomes" id="UP000800981"/>
    </source>
</evidence>
<protein>
    <submittedName>
        <fullName evidence="7">LysE family transporter</fullName>
    </submittedName>
</protein>
<evidence type="ECO:0000256" key="2">
    <source>
        <dbReference type="ARBA" id="ARBA00022475"/>
    </source>
</evidence>
<feature type="transmembrane region" description="Helical" evidence="6">
    <location>
        <begin position="12"/>
        <end position="33"/>
    </location>
</feature>
<dbReference type="Pfam" id="PF01810">
    <property type="entry name" value="LysE"/>
    <property type="match status" value="1"/>
</dbReference>
<evidence type="ECO:0000313" key="7">
    <source>
        <dbReference type="EMBL" id="NHC13146.1"/>
    </source>
</evidence>
<keyword evidence="5 6" id="KW-0472">Membrane</keyword>
<comment type="subcellular location">
    <subcellularLocation>
        <location evidence="1">Cell membrane</location>
        <topology evidence="1">Multi-pass membrane protein</topology>
    </subcellularLocation>
</comment>
<feature type="transmembrane region" description="Helical" evidence="6">
    <location>
        <begin position="118"/>
        <end position="141"/>
    </location>
</feature>
<reference evidence="7 8" key="1">
    <citation type="submission" date="2020-03" db="EMBL/GenBank/DDBJ databases">
        <title>Two novel Motilibacter sp.</title>
        <authorList>
            <person name="Liu S."/>
        </authorList>
    </citation>
    <scope>NUCLEOTIDE SEQUENCE [LARGE SCALE GENOMIC DNA]</scope>
    <source>
        <strain evidence="7 8">E257</strain>
    </source>
</reference>
<evidence type="ECO:0000256" key="1">
    <source>
        <dbReference type="ARBA" id="ARBA00004651"/>
    </source>
</evidence>
<accession>A0ABX0GSR9</accession>
<dbReference type="RefSeq" id="WP_166278703.1">
    <property type="nucleotide sequence ID" value="NZ_JAANNP010000001.1"/>
</dbReference>
<feature type="transmembrane region" description="Helical" evidence="6">
    <location>
        <begin position="45"/>
        <end position="67"/>
    </location>
</feature>
<sequence length="206" mass="19925">MTNVLHLAQAAVTGALAGLALSVPFGALSSMLIDTGMRSSRRVAAAAAGGVAATDFSFALAAGAAGASVTATLQPWERHIHGVSAAVLLALAAYSVISARAATPTGVTGPGSGLRASLRFVAVTAADPLTALTLATAASTLGSTSALTAACFALGCGLVSASWHSALALGGNAIGRRLSATARRRAGYAGAATTMALALHLAVSAA</sequence>
<comment type="caution">
    <text evidence="7">The sequence shown here is derived from an EMBL/GenBank/DDBJ whole genome shotgun (WGS) entry which is preliminary data.</text>
</comment>
<organism evidence="7 8">
    <name type="scientific">Motilibacter deserti</name>
    <dbReference type="NCBI Taxonomy" id="2714956"/>
    <lineage>
        <taxon>Bacteria</taxon>
        <taxon>Bacillati</taxon>
        <taxon>Actinomycetota</taxon>
        <taxon>Actinomycetes</taxon>
        <taxon>Motilibacterales</taxon>
        <taxon>Motilibacteraceae</taxon>
        <taxon>Motilibacter</taxon>
    </lineage>
</organism>
<feature type="transmembrane region" description="Helical" evidence="6">
    <location>
        <begin position="79"/>
        <end position="97"/>
    </location>
</feature>
<evidence type="ECO:0000256" key="6">
    <source>
        <dbReference type="SAM" id="Phobius"/>
    </source>
</evidence>
<evidence type="ECO:0000256" key="5">
    <source>
        <dbReference type="ARBA" id="ARBA00023136"/>
    </source>
</evidence>
<evidence type="ECO:0000256" key="4">
    <source>
        <dbReference type="ARBA" id="ARBA00022989"/>
    </source>
</evidence>
<feature type="transmembrane region" description="Helical" evidence="6">
    <location>
        <begin position="147"/>
        <end position="174"/>
    </location>
</feature>
<gene>
    <name evidence="7" type="ORF">G9H71_05050</name>
</gene>
<name>A0ABX0GSR9_9ACTN</name>
<feature type="transmembrane region" description="Helical" evidence="6">
    <location>
        <begin position="186"/>
        <end position="203"/>
    </location>
</feature>
<keyword evidence="2" id="KW-1003">Cell membrane</keyword>
<proteinExistence type="predicted"/>
<dbReference type="InterPro" id="IPR001123">
    <property type="entry name" value="LeuE-type"/>
</dbReference>
<dbReference type="EMBL" id="JAANNP010000001">
    <property type="protein sequence ID" value="NHC13146.1"/>
    <property type="molecule type" value="Genomic_DNA"/>
</dbReference>